<feature type="compositionally biased region" description="Gly residues" evidence="1">
    <location>
        <begin position="1"/>
        <end position="17"/>
    </location>
</feature>
<dbReference type="EMBL" id="AP028910">
    <property type="protein sequence ID" value="BES91297.1"/>
    <property type="molecule type" value="Genomic_DNA"/>
</dbReference>
<gene>
    <name evidence="2" type="ORF">NTJ_04105</name>
</gene>
<organism evidence="2 3">
    <name type="scientific">Nesidiocoris tenuis</name>
    <dbReference type="NCBI Taxonomy" id="355587"/>
    <lineage>
        <taxon>Eukaryota</taxon>
        <taxon>Metazoa</taxon>
        <taxon>Ecdysozoa</taxon>
        <taxon>Arthropoda</taxon>
        <taxon>Hexapoda</taxon>
        <taxon>Insecta</taxon>
        <taxon>Pterygota</taxon>
        <taxon>Neoptera</taxon>
        <taxon>Paraneoptera</taxon>
        <taxon>Hemiptera</taxon>
        <taxon>Heteroptera</taxon>
        <taxon>Panheteroptera</taxon>
        <taxon>Cimicomorpha</taxon>
        <taxon>Miridae</taxon>
        <taxon>Dicyphina</taxon>
        <taxon>Nesidiocoris</taxon>
    </lineage>
</organism>
<dbReference type="Proteomes" id="UP001307889">
    <property type="component" value="Chromosome 2"/>
</dbReference>
<name>A0ABN7ALT6_9HEMI</name>
<protein>
    <submittedName>
        <fullName evidence="2">Uncharacterized protein</fullName>
    </submittedName>
</protein>
<keyword evidence="3" id="KW-1185">Reference proteome</keyword>
<feature type="compositionally biased region" description="Basic and acidic residues" evidence="1">
    <location>
        <begin position="118"/>
        <end position="130"/>
    </location>
</feature>
<sequence>MRRLMRGGGGQGGGGGERGARRNVTCVRCIQHMARGRAGSRSRGGELASVGFNDLRKPPLGEKRRHSSTPLVAIAADAACLSLTARTNRRAADDRVSGELKSGGSRSAGTHSLAETVRPAREMSRLGDHRRGPRLGRLCHGFQVQAEAPPTGRRSAKSASPSCPAASRPASSPPPHHLTTSPFFIPGRAEAGEDVHFTTRSTVG</sequence>
<reference evidence="2 3" key="1">
    <citation type="submission" date="2023-09" db="EMBL/GenBank/DDBJ databases">
        <title>Nesidiocoris tenuis whole genome shotgun sequence.</title>
        <authorList>
            <person name="Shibata T."/>
            <person name="Shimoda M."/>
            <person name="Kobayashi T."/>
            <person name="Uehara T."/>
        </authorList>
    </citation>
    <scope>NUCLEOTIDE SEQUENCE [LARGE SCALE GENOMIC DNA]</scope>
    <source>
        <strain evidence="2 3">Japan</strain>
    </source>
</reference>
<evidence type="ECO:0000256" key="1">
    <source>
        <dbReference type="SAM" id="MobiDB-lite"/>
    </source>
</evidence>
<feature type="region of interest" description="Disordered" evidence="1">
    <location>
        <begin position="1"/>
        <end position="20"/>
    </location>
</feature>
<proteinExistence type="predicted"/>
<feature type="compositionally biased region" description="Low complexity" evidence="1">
    <location>
        <begin position="157"/>
        <end position="170"/>
    </location>
</feature>
<accession>A0ABN7ALT6</accession>
<evidence type="ECO:0000313" key="3">
    <source>
        <dbReference type="Proteomes" id="UP001307889"/>
    </source>
</evidence>
<feature type="region of interest" description="Disordered" evidence="1">
    <location>
        <begin position="89"/>
        <end position="204"/>
    </location>
</feature>
<evidence type="ECO:0000313" key="2">
    <source>
        <dbReference type="EMBL" id="BES91297.1"/>
    </source>
</evidence>